<dbReference type="AlphaFoldDB" id="A0A1D7YFA4"/>
<protein>
    <submittedName>
        <fullName evidence="2">Uncharacterized protein</fullName>
    </submittedName>
</protein>
<dbReference type="Proteomes" id="UP000094960">
    <property type="component" value="Chromosome"/>
</dbReference>
<evidence type="ECO:0000256" key="1">
    <source>
        <dbReference type="SAM" id="MobiDB-lite"/>
    </source>
</evidence>
<dbReference type="EMBL" id="CP017248">
    <property type="protein sequence ID" value="AOR34287.1"/>
    <property type="molecule type" value="Genomic_DNA"/>
</dbReference>
<dbReference type="KEGG" id="spun:BFF78_27445"/>
<keyword evidence="3" id="KW-1185">Reference proteome</keyword>
<gene>
    <name evidence="2" type="ORF">BFF78_27445</name>
</gene>
<name>A0A1D7YFA4_9ACTN</name>
<feature type="region of interest" description="Disordered" evidence="1">
    <location>
        <begin position="22"/>
        <end position="82"/>
    </location>
</feature>
<accession>A0A1D7YFA4</accession>
<sequence length="82" mass="8927">MREVCCQTKPTAREVVQLPVRRRHRDRAVQPGDPHPYRGAVQPVGQGEPVAGPQPQRPGGGLRQRHLDRAVGPAREAAGGRP</sequence>
<evidence type="ECO:0000313" key="3">
    <source>
        <dbReference type="Proteomes" id="UP000094960"/>
    </source>
</evidence>
<evidence type="ECO:0000313" key="2">
    <source>
        <dbReference type="EMBL" id="AOR34287.1"/>
    </source>
</evidence>
<organism evidence="2 3">
    <name type="scientific">Streptomyces fodineus</name>
    <dbReference type="NCBI Taxonomy" id="1904616"/>
    <lineage>
        <taxon>Bacteria</taxon>
        <taxon>Bacillati</taxon>
        <taxon>Actinomycetota</taxon>
        <taxon>Actinomycetes</taxon>
        <taxon>Kitasatosporales</taxon>
        <taxon>Streptomycetaceae</taxon>
        <taxon>Streptomyces</taxon>
    </lineage>
</organism>
<reference evidence="3" key="1">
    <citation type="submission" date="2016-09" db="EMBL/GenBank/DDBJ databases">
        <title>Streptomyces puniciscabiei strain:TW1S1 Genome sequencing and assembly.</title>
        <authorList>
            <person name="Kim M.-K."/>
            <person name="Kim S.B."/>
        </authorList>
    </citation>
    <scope>NUCLEOTIDE SEQUENCE [LARGE SCALE GENOMIC DNA]</scope>
    <source>
        <strain evidence="3">TW1S1</strain>
    </source>
</reference>
<proteinExistence type="predicted"/>